<dbReference type="PANTHER" id="PTHR45138">
    <property type="entry name" value="REGULATORY COMPONENTS OF SENSORY TRANSDUCTION SYSTEM"/>
    <property type="match status" value="1"/>
</dbReference>
<dbReference type="InterPro" id="IPR001789">
    <property type="entry name" value="Sig_transdc_resp-reg_receiver"/>
</dbReference>
<name>A0A6G4WF61_9HYPH</name>
<feature type="domain" description="Response regulatory" evidence="4">
    <location>
        <begin position="157"/>
        <end position="272"/>
    </location>
</feature>
<feature type="modified residue" description="4-aspartylphosphate" evidence="3">
    <location>
        <position position="53"/>
    </location>
</feature>
<dbReference type="GO" id="GO:0005886">
    <property type="term" value="C:plasma membrane"/>
    <property type="evidence" value="ECO:0007669"/>
    <property type="project" value="TreeGrafter"/>
</dbReference>
<dbReference type="GO" id="GO:0043709">
    <property type="term" value="P:cell adhesion involved in single-species biofilm formation"/>
    <property type="evidence" value="ECO:0007669"/>
    <property type="project" value="TreeGrafter"/>
</dbReference>
<evidence type="ECO:0000259" key="5">
    <source>
        <dbReference type="PROSITE" id="PS50887"/>
    </source>
</evidence>
<dbReference type="GO" id="GO:1902201">
    <property type="term" value="P:negative regulation of bacterial-type flagellum-dependent cell motility"/>
    <property type="evidence" value="ECO:0007669"/>
    <property type="project" value="TreeGrafter"/>
</dbReference>
<comment type="catalytic activity">
    <reaction evidence="2">
        <text>2 GTP = 3',3'-c-di-GMP + 2 diphosphate</text>
        <dbReference type="Rhea" id="RHEA:24898"/>
        <dbReference type="ChEBI" id="CHEBI:33019"/>
        <dbReference type="ChEBI" id="CHEBI:37565"/>
        <dbReference type="ChEBI" id="CHEBI:58805"/>
        <dbReference type="EC" id="2.7.7.65"/>
    </reaction>
</comment>
<dbReference type="RefSeq" id="WP_165030382.1">
    <property type="nucleotide sequence ID" value="NZ_JAAKZF010000028.1"/>
</dbReference>
<dbReference type="InterPro" id="IPR043128">
    <property type="entry name" value="Rev_trsase/Diguanyl_cyclase"/>
</dbReference>
<dbReference type="SUPFAM" id="SSF55073">
    <property type="entry name" value="Nucleotide cyclase"/>
    <property type="match status" value="1"/>
</dbReference>
<dbReference type="FunFam" id="3.30.70.270:FF:000001">
    <property type="entry name" value="Diguanylate cyclase domain protein"/>
    <property type="match status" value="1"/>
</dbReference>
<dbReference type="EC" id="2.7.7.65" evidence="1"/>
<dbReference type="SUPFAM" id="SSF52172">
    <property type="entry name" value="CheY-like"/>
    <property type="match status" value="2"/>
</dbReference>
<dbReference type="CDD" id="cd17538">
    <property type="entry name" value="REC_D1_PleD-like"/>
    <property type="match status" value="1"/>
</dbReference>
<dbReference type="SMART" id="SM00267">
    <property type="entry name" value="GGDEF"/>
    <property type="match status" value="1"/>
</dbReference>
<dbReference type="Gene3D" id="3.40.50.2300">
    <property type="match status" value="1"/>
</dbReference>
<dbReference type="PROSITE" id="PS50887">
    <property type="entry name" value="GGDEF"/>
    <property type="match status" value="1"/>
</dbReference>
<dbReference type="AlphaFoldDB" id="A0A6G4WF61"/>
<feature type="domain" description="Response regulatory" evidence="4">
    <location>
        <begin position="4"/>
        <end position="120"/>
    </location>
</feature>
<dbReference type="InterPro" id="IPR011006">
    <property type="entry name" value="CheY-like_superfamily"/>
</dbReference>
<evidence type="ECO:0000256" key="3">
    <source>
        <dbReference type="PROSITE-ProRule" id="PRU00169"/>
    </source>
</evidence>
<accession>A0A6G4WF61</accession>
<dbReference type="Pfam" id="PF00990">
    <property type="entry name" value="GGDEF"/>
    <property type="match status" value="1"/>
</dbReference>
<dbReference type="NCBIfam" id="NF007135">
    <property type="entry name" value="PRK09581.1"/>
    <property type="match status" value="1"/>
</dbReference>
<protein>
    <recommendedName>
        <fullName evidence="1">diguanylate cyclase</fullName>
        <ecNumber evidence="1">2.7.7.65</ecNumber>
    </recommendedName>
</protein>
<evidence type="ECO:0000313" key="6">
    <source>
        <dbReference type="EMBL" id="NGO53224.1"/>
    </source>
</evidence>
<evidence type="ECO:0000259" key="4">
    <source>
        <dbReference type="PROSITE" id="PS50110"/>
    </source>
</evidence>
<dbReference type="GO" id="GO:0000160">
    <property type="term" value="P:phosphorelay signal transduction system"/>
    <property type="evidence" value="ECO:0007669"/>
    <property type="project" value="InterPro"/>
</dbReference>
<keyword evidence="7" id="KW-1185">Reference proteome</keyword>
<dbReference type="NCBIfam" id="TIGR00254">
    <property type="entry name" value="GGDEF"/>
    <property type="match status" value="1"/>
</dbReference>
<evidence type="ECO:0000256" key="1">
    <source>
        <dbReference type="ARBA" id="ARBA00012528"/>
    </source>
</evidence>
<dbReference type="Gene3D" id="6.10.250.690">
    <property type="match status" value="1"/>
</dbReference>
<dbReference type="Pfam" id="PF00072">
    <property type="entry name" value="Response_reg"/>
    <property type="match status" value="2"/>
</dbReference>
<gene>
    <name evidence="6" type="ORF">G6N73_18970</name>
</gene>
<sequence length="457" mass="51199">MTARILVVDDIPANVKLLEVRLLAEYFEVLTATSGPDAIETCENGKVDVVLLDVMMPDMDGFEVCRRLKNDPATSHIPVVMITALDQVSDRIRGLEAGADDFLTKPVNDLQLMTRVKSLVRLKVLTDELRLRASTTRNIGIEELLSRKPAAEETRPKVLLIDERQSSCDRVRKMLRDKADLDVATDPHAGFFQAAEEPYECVIVSTSFADFDPLRLCSQLRSLDRTRFLPIILLAEEGEDARLIRGLELGINDYLIRPIDQQELIARLRTQVRRKRYNDHLRASVTQTIEMAVTDGLTGLHNRRYLDSHLQTLFDRAVARRRPLSVMITDLDRFKLINDTHGHDGGDDVLREFARRLRKNVRGIDLACRFGGEEFVVVMPDTDGGVAEKVAERIRAEIAQTPFPVGKSGQTMDVTVSVGVSSLKRGTDTVEALMKRADLALYEAKTGGRNRVVAKAA</sequence>
<evidence type="ECO:0000313" key="7">
    <source>
        <dbReference type="Proteomes" id="UP001642900"/>
    </source>
</evidence>
<dbReference type="Gene3D" id="3.30.70.270">
    <property type="match status" value="1"/>
</dbReference>
<dbReference type="Proteomes" id="UP001642900">
    <property type="component" value="Unassembled WGS sequence"/>
</dbReference>
<dbReference type="InterPro" id="IPR000160">
    <property type="entry name" value="GGDEF_dom"/>
</dbReference>
<keyword evidence="3" id="KW-0597">Phosphoprotein</keyword>
<dbReference type="PROSITE" id="PS50110">
    <property type="entry name" value="RESPONSE_REGULATORY"/>
    <property type="match status" value="2"/>
</dbReference>
<dbReference type="InterPro" id="IPR029787">
    <property type="entry name" value="Nucleotide_cyclase"/>
</dbReference>
<dbReference type="CDD" id="cd01949">
    <property type="entry name" value="GGDEF"/>
    <property type="match status" value="1"/>
</dbReference>
<dbReference type="CDD" id="cd17539">
    <property type="entry name" value="psREC-like_D2_PleD"/>
    <property type="match status" value="1"/>
</dbReference>
<reference evidence="6 7" key="1">
    <citation type="submission" date="2020-02" db="EMBL/GenBank/DDBJ databases">
        <title>Genome sequence of strain CCNWXJ40-4.</title>
        <authorList>
            <person name="Gao J."/>
            <person name="Sun J."/>
        </authorList>
    </citation>
    <scope>NUCLEOTIDE SEQUENCE [LARGE SCALE GENOMIC DNA]</scope>
    <source>
        <strain evidence="6 7">CCNWXJ 40-4</strain>
    </source>
</reference>
<feature type="domain" description="GGDEF" evidence="5">
    <location>
        <begin position="322"/>
        <end position="457"/>
    </location>
</feature>
<dbReference type="FunFam" id="3.40.50.2300:FF:000574">
    <property type="entry name" value="Response regulator PleD"/>
    <property type="match status" value="1"/>
</dbReference>
<dbReference type="InterPro" id="IPR050469">
    <property type="entry name" value="Diguanylate_Cyclase"/>
</dbReference>
<proteinExistence type="predicted"/>
<comment type="caution">
    <text evidence="3">Lacks conserved residue(s) required for the propagation of feature annotation.</text>
</comment>
<dbReference type="EMBL" id="JAAKZF010000028">
    <property type="protein sequence ID" value="NGO53224.1"/>
    <property type="molecule type" value="Genomic_DNA"/>
</dbReference>
<dbReference type="GO" id="GO:0052621">
    <property type="term" value="F:diguanylate cyclase activity"/>
    <property type="evidence" value="ECO:0007669"/>
    <property type="project" value="UniProtKB-EC"/>
</dbReference>
<evidence type="ECO:0000256" key="2">
    <source>
        <dbReference type="ARBA" id="ARBA00034247"/>
    </source>
</evidence>
<dbReference type="SMART" id="SM00448">
    <property type="entry name" value="REC"/>
    <property type="match status" value="2"/>
</dbReference>
<organism evidence="6 7">
    <name type="scientific">Allomesorhizobium camelthorni</name>
    <dbReference type="NCBI Taxonomy" id="475069"/>
    <lineage>
        <taxon>Bacteria</taxon>
        <taxon>Pseudomonadati</taxon>
        <taxon>Pseudomonadota</taxon>
        <taxon>Alphaproteobacteria</taxon>
        <taxon>Hyphomicrobiales</taxon>
        <taxon>Phyllobacteriaceae</taxon>
        <taxon>Allomesorhizobium</taxon>
    </lineage>
</organism>
<dbReference type="PANTHER" id="PTHR45138:SF9">
    <property type="entry name" value="DIGUANYLATE CYCLASE DGCM-RELATED"/>
    <property type="match status" value="1"/>
</dbReference>
<comment type="caution">
    <text evidence="6">The sequence shown here is derived from an EMBL/GenBank/DDBJ whole genome shotgun (WGS) entry which is preliminary data.</text>
</comment>